<dbReference type="InterPro" id="IPR016688">
    <property type="entry name" value="MscS-like_plants/fungi"/>
</dbReference>
<proteinExistence type="inferred from homology"/>
<keyword evidence="3" id="KW-0106">Calcium</keyword>
<dbReference type="InterPro" id="IPR011992">
    <property type="entry name" value="EF-hand-dom_pair"/>
</dbReference>
<dbReference type="GO" id="GO:0005509">
    <property type="term" value="F:calcium ion binding"/>
    <property type="evidence" value="ECO:0007669"/>
    <property type="project" value="InterPro"/>
</dbReference>
<dbReference type="eggNOG" id="KOG4629">
    <property type="taxonomic scope" value="Eukaryota"/>
</dbReference>
<feature type="domain" description="EF-hand" evidence="5">
    <location>
        <begin position="148"/>
        <end position="183"/>
    </location>
</feature>
<keyword evidence="4" id="KW-0812">Transmembrane</keyword>
<comment type="similarity">
    <text evidence="2">Belongs to the MscS (TC 1.A.23) family.</text>
</comment>
<dbReference type="KEGG" id="csl:COCSUDRAFT_39616"/>
<dbReference type="Pfam" id="PF00924">
    <property type="entry name" value="MS_channel_2nd"/>
    <property type="match status" value="1"/>
</dbReference>
<sequence>MLMFGDDDVRPAEVQLTYETVRKVLLCLLLICVADLIKAVLTKYVSGHFHNSLHFTKMQDALNKGAAGNLHDADERELQSKLKVLVKHIRENKLRITFTDALGKAALSEGDGVSSQKEARRLAFYLFWNVRASHDREFVLLEDLCCFLPEDKARAALSTLDCDGDGKISLDDMRDAVISIYKERKHLALTLRDTKGVVGRLEGIFAVIIHTVFVWAYLVIFNVDIAKVWATITTILLAFVFVFGNSIRNIYEAVIFLFVVHPFDVGDVLLIGAESTWHQVEEVALQNIVLRRADGVRIFFPITKLSVEPVLNVSRSNNRWEGFKVLVDISTPAATFDCVDAAVAAHLAANPNDFTGKHLVVANNAGDPLKYMLCVWWEYCHQGTELRRMSLGRHGLYMVITKALLEAGVRYTLPPYENMTAALLRPQGEGQAYMPSFLQRGALRL</sequence>
<dbReference type="SUPFAM" id="SSF47473">
    <property type="entry name" value="EF-hand"/>
    <property type="match status" value="1"/>
</dbReference>
<comment type="subcellular location">
    <subcellularLocation>
        <location evidence="1">Membrane</location>
        <topology evidence="1">Multi-pass membrane protein</topology>
    </subcellularLocation>
</comment>
<evidence type="ECO:0000313" key="6">
    <source>
        <dbReference type="EMBL" id="EIE26550.1"/>
    </source>
</evidence>
<dbReference type="EMBL" id="AGSI01000002">
    <property type="protein sequence ID" value="EIE26550.1"/>
    <property type="molecule type" value="Genomic_DNA"/>
</dbReference>
<dbReference type="Gene3D" id="1.10.238.10">
    <property type="entry name" value="EF-hand"/>
    <property type="match status" value="1"/>
</dbReference>
<name>I0Z7D1_COCSC</name>
<dbReference type="PANTHER" id="PTHR31618:SF1">
    <property type="entry name" value="EF-HAND DOMAIN-CONTAINING PROTEIN"/>
    <property type="match status" value="1"/>
</dbReference>
<keyword evidence="7" id="KW-1185">Reference proteome</keyword>
<evidence type="ECO:0000256" key="2">
    <source>
        <dbReference type="ARBA" id="ARBA00008017"/>
    </source>
</evidence>
<feature type="transmembrane region" description="Helical" evidence="4">
    <location>
        <begin position="226"/>
        <end position="244"/>
    </location>
</feature>
<dbReference type="AlphaFoldDB" id="I0Z7D1"/>
<gene>
    <name evidence="6" type="ORF">COCSUDRAFT_39616</name>
</gene>
<dbReference type="InterPro" id="IPR010920">
    <property type="entry name" value="LSM_dom_sf"/>
</dbReference>
<dbReference type="InterPro" id="IPR006685">
    <property type="entry name" value="MscS_channel_2nd"/>
</dbReference>
<dbReference type="GO" id="GO:0008381">
    <property type="term" value="F:mechanosensitive monoatomic ion channel activity"/>
    <property type="evidence" value="ECO:0007669"/>
    <property type="project" value="TreeGrafter"/>
</dbReference>
<dbReference type="InterPro" id="IPR018247">
    <property type="entry name" value="EF_Hand_1_Ca_BS"/>
</dbReference>
<keyword evidence="4" id="KW-1133">Transmembrane helix</keyword>
<dbReference type="PROSITE" id="PS00018">
    <property type="entry name" value="EF_HAND_1"/>
    <property type="match status" value="1"/>
</dbReference>
<organism evidence="6 7">
    <name type="scientific">Coccomyxa subellipsoidea (strain C-169)</name>
    <name type="common">Green microalga</name>
    <dbReference type="NCBI Taxonomy" id="574566"/>
    <lineage>
        <taxon>Eukaryota</taxon>
        <taxon>Viridiplantae</taxon>
        <taxon>Chlorophyta</taxon>
        <taxon>core chlorophytes</taxon>
        <taxon>Trebouxiophyceae</taxon>
        <taxon>Trebouxiophyceae incertae sedis</taxon>
        <taxon>Coccomyxaceae</taxon>
        <taxon>Coccomyxa</taxon>
        <taxon>Coccomyxa subellipsoidea</taxon>
    </lineage>
</organism>
<dbReference type="PANTHER" id="PTHR31618">
    <property type="entry name" value="MECHANOSENSITIVE ION CHANNEL PROTEIN 5"/>
    <property type="match status" value="1"/>
</dbReference>
<dbReference type="STRING" id="574566.I0Z7D1"/>
<dbReference type="GO" id="GO:0006820">
    <property type="term" value="P:monoatomic anion transport"/>
    <property type="evidence" value="ECO:0007669"/>
    <property type="project" value="TreeGrafter"/>
</dbReference>
<evidence type="ECO:0000256" key="4">
    <source>
        <dbReference type="SAM" id="Phobius"/>
    </source>
</evidence>
<reference evidence="6 7" key="1">
    <citation type="journal article" date="2012" name="Genome Biol.">
        <title>The genome of the polar eukaryotic microalga coccomyxa subellipsoidea reveals traits of cold adaptation.</title>
        <authorList>
            <person name="Blanc G."/>
            <person name="Agarkova I."/>
            <person name="Grimwood J."/>
            <person name="Kuo A."/>
            <person name="Brueggeman A."/>
            <person name="Dunigan D."/>
            <person name="Gurnon J."/>
            <person name="Ladunga I."/>
            <person name="Lindquist E."/>
            <person name="Lucas S."/>
            <person name="Pangilinan J."/>
            <person name="Proschold T."/>
            <person name="Salamov A."/>
            <person name="Schmutz J."/>
            <person name="Weeks D."/>
            <person name="Yamada T."/>
            <person name="Claverie J.M."/>
            <person name="Grigoriev I."/>
            <person name="Van Etten J."/>
            <person name="Lomsadze A."/>
            <person name="Borodovsky M."/>
        </authorList>
    </citation>
    <scope>NUCLEOTIDE SEQUENCE [LARGE SCALE GENOMIC DNA]</scope>
    <source>
        <strain evidence="6 7">C-169</strain>
    </source>
</reference>
<protein>
    <recommendedName>
        <fullName evidence="5">EF-hand domain-containing protein</fullName>
    </recommendedName>
</protein>
<dbReference type="PROSITE" id="PS50222">
    <property type="entry name" value="EF_HAND_2"/>
    <property type="match status" value="1"/>
</dbReference>
<dbReference type="RefSeq" id="XP_005651094.1">
    <property type="nucleotide sequence ID" value="XM_005651037.1"/>
</dbReference>
<dbReference type="InterPro" id="IPR002048">
    <property type="entry name" value="EF_hand_dom"/>
</dbReference>
<keyword evidence="4" id="KW-0472">Membrane</keyword>
<dbReference type="Proteomes" id="UP000007264">
    <property type="component" value="Unassembled WGS sequence"/>
</dbReference>
<comment type="caution">
    <text evidence="6">The sequence shown here is derived from an EMBL/GenBank/DDBJ whole genome shotgun (WGS) entry which is preliminary data.</text>
</comment>
<dbReference type="OrthoDB" id="544685at2759"/>
<evidence type="ECO:0000259" key="5">
    <source>
        <dbReference type="PROSITE" id="PS50222"/>
    </source>
</evidence>
<dbReference type="GeneID" id="17044560"/>
<feature type="transmembrane region" description="Helical" evidence="4">
    <location>
        <begin position="201"/>
        <end position="220"/>
    </location>
</feature>
<evidence type="ECO:0000256" key="1">
    <source>
        <dbReference type="ARBA" id="ARBA00004141"/>
    </source>
</evidence>
<evidence type="ECO:0000256" key="3">
    <source>
        <dbReference type="ARBA" id="ARBA00022837"/>
    </source>
</evidence>
<accession>I0Z7D1</accession>
<dbReference type="SUPFAM" id="SSF50182">
    <property type="entry name" value="Sm-like ribonucleoproteins"/>
    <property type="match status" value="1"/>
</dbReference>
<dbReference type="GO" id="GO:0005886">
    <property type="term" value="C:plasma membrane"/>
    <property type="evidence" value="ECO:0007669"/>
    <property type="project" value="TreeGrafter"/>
</dbReference>
<evidence type="ECO:0000313" key="7">
    <source>
        <dbReference type="Proteomes" id="UP000007264"/>
    </source>
</evidence>